<dbReference type="GO" id="GO:0046872">
    <property type="term" value="F:metal ion binding"/>
    <property type="evidence" value="ECO:0007669"/>
    <property type="project" value="UniProtKB-KW"/>
</dbReference>
<feature type="binding site" evidence="3">
    <location>
        <position position="308"/>
    </location>
    <ligand>
        <name>Mg(2+)</name>
        <dbReference type="ChEBI" id="CHEBI:18420"/>
    </ligand>
</feature>
<protein>
    <recommendedName>
        <fullName evidence="7">Alkaline phosphatase</fullName>
    </recommendedName>
</protein>
<dbReference type="InterPro" id="IPR017850">
    <property type="entry name" value="Alkaline_phosphatase_core_sf"/>
</dbReference>
<keyword evidence="3" id="KW-0460">Magnesium</keyword>
<dbReference type="SUPFAM" id="SSF53649">
    <property type="entry name" value="Alkaline phosphatase-like"/>
    <property type="match status" value="2"/>
</dbReference>
<feature type="binding site" evidence="3">
    <location>
        <position position="145"/>
    </location>
    <ligand>
        <name>Mg(2+)</name>
        <dbReference type="ChEBI" id="CHEBI:18420"/>
    </ligand>
</feature>
<dbReference type="Gene3D" id="3.40.720.10">
    <property type="entry name" value="Alkaline Phosphatase, subunit A"/>
    <property type="match status" value="1"/>
</dbReference>
<sequence>MLPSRNTTLPRQPYITSSKPRTTACHVTLMKPYHARAFQRALVFALLALQTSCSPVKESLQGQAEPSQATKDSYFLTEIDGKVPATDSAAAGTAIATGRKTDAGNISWKAGDPDNGKLETIAETLRREQGFALGIASTVPFSHATPAAFTAHNTSRNNAWDIAHEILFTTAPEVVIGGGYANKYFATALHDQQGSSTDRDQNGFNDDFDSFRNGTHATNYHYVERRKGQDGGKVLLEAAAGVQLDNGDKLFALFGTPAGNFSYYDVQDTPGAPQLKQKEMEDPTLAEVTTATLKLLSQDPDGFFVMFEQGDIDWSNHANDYQKMIGGVYDLHQAVLSAEASIDSNRNGMSWQNTLVIVTSDHANSYLQSHTVLGKGDLPLQQGEPKQFTYPDGDITYATTGHTNQLVTVAARGAGSGLFEEYAGQWYPGTRSIDNTHLHAIMLQAAREHGARHIILFIGDGMHLEHERAASRYLYGKDDALAWRGWGDRSNGWSGYAATWDIDTYNRYAAQVGQPGFEQDAFNPTLGYNPQSGGAVP</sequence>
<proteinExistence type="inferred from homology"/>
<evidence type="ECO:0000256" key="1">
    <source>
        <dbReference type="ARBA" id="ARBA00022553"/>
    </source>
</evidence>
<evidence type="ECO:0000313" key="5">
    <source>
        <dbReference type="EMBL" id="TNJ36386.1"/>
    </source>
</evidence>
<dbReference type="EMBL" id="VDCI01000006">
    <property type="protein sequence ID" value="TNJ36386.1"/>
    <property type="molecule type" value="Genomic_DNA"/>
</dbReference>
<reference evidence="5 6" key="1">
    <citation type="submission" date="2019-05" db="EMBL/GenBank/DDBJ databases">
        <title>Draft Whole-Genome sequence of the green sulfur bacterium Prosthecochloris vibrioformis DSM 260.</title>
        <authorList>
            <person name="Meyer T.E."/>
            <person name="Kyndt J.A."/>
        </authorList>
    </citation>
    <scope>NUCLEOTIDE SEQUENCE [LARGE SCALE GENOMIC DNA]</scope>
    <source>
        <strain evidence="5 6">DSM 260</strain>
    </source>
</reference>
<dbReference type="PANTHER" id="PTHR11596:SF5">
    <property type="entry name" value="ALKALINE PHOSPHATASE"/>
    <property type="match status" value="1"/>
</dbReference>
<feature type="binding site" evidence="3">
    <location>
        <position position="143"/>
    </location>
    <ligand>
        <name>Mg(2+)</name>
        <dbReference type="ChEBI" id="CHEBI:18420"/>
    </ligand>
</feature>
<feature type="binding site" evidence="3">
    <location>
        <position position="361"/>
    </location>
    <ligand>
        <name>Zn(2+)</name>
        <dbReference type="ChEBI" id="CHEBI:29105"/>
        <label>2</label>
    </ligand>
</feature>
<feature type="binding site" evidence="3">
    <location>
        <position position="317"/>
    </location>
    <ligand>
        <name>Zn(2+)</name>
        <dbReference type="ChEBI" id="CHEBI:29105"/>
        <label>2</label>
    </ligand>
</feature>
<comment type="cofactor">
    <cofactor evidence="3">
        <name>Zn(2+)</name>
        <dbReference type="ChEBI" id="CHEBI:29105"/>
    </cofactor>
    <text evidence="3">Binds 2 Zn(2+) ions.</text>
</comment>
<comment type="cofactor">
    <cofactor evidence="3">
        <name>Mg(2+)</name>
        <dbReference type="ChEBI" id="CHEBI:18420"/>
    </cofactor>
    <text evidence="3">Binds 1 Mg(2+) ion.</text>
</comment>
<dbReference type="GO" id="GO:0004035">
    <property type="term" value="F:alkaline phosphatase activity"/>
    <property type="evidence" value="ECO:0007669"/>
    <property type="project" value="TreeGrafter"/>
</dbReference>
<evidence type="ECO:0000256" key="3">
    <source>
        <dbReference type="PIRSR" id="PIRSR601952-2"/>
    </source>
</evidence>
<dbReference type="PANTHER" id="PTHR11596">
    <property type="entry name" value="ALKALINE PHOSPHATASE"/>
    <property type="match status" value="1"/>
</dbReference>
<keyword evidence="6" id="KW-1185">Reference proteome</keyword>
<organism evidence="5 6">
    <name type="scientific">Prosthecochloris vibrioformis</name>
    <name type="common">Chlorobium vibrioforme</name>
    <dbReference type="NCBI Taxonomy" id="1098"/>
    <lineage>
        <taxon>Bacteria</taxon>
        <taxon>Pseudomonadati</taxon>
        <taxon>Chlorobiota</taxon>
        <taxon>Chlorobiia</taxon>
        <taxon>Chlorobiales</taxon>
        <taxon>Chlorobiaceae</taxon>
        <taxon>Prosthecochloris</taxon>
    </lineage>
</organism>
<comment type="similarity">
    <text evidence="4">Belongs to the alkaline phosphatase family.</text>
</comment>
<dbReference type="SMART" id="SM00098">
    <property type="entry name" value="alkPPc"/>
    <property type="match status" value="1"/>
</dbReference>
<feature type="active site" description="Phosphoserine intermediate" evidence="2">
    <location>
        <position position="88"/>
    </location>
</feature>
<accession>A0A5C4RYK9</accession>
<feature type="binding site" evidence="3">
    <location>
        <position position="313"/>
    </location>
    <ligand>
        <name>Zn(2+)</name>
        <dbReference type="ChEBI" id="CHEBI:29105"/>
        <label>2</label>
    </ligand>
</feature>
<comment type="caution">
    <text evidence="5">The sequence shown here is derived from an EMBL/GenBank/DDBJ whole genome shotgun (WGS) entry which is preliminary data.</text>
</comment>
<evidence type="ECO:0000256" key="2">
    <source>
        <dbReference type="PIRSR" id="PIRSR601952-1"/>
    </source>
</evidence>
<feature type="binding site" evidence="3">
    <location>
        <position position="362"/>
    </location>
    <ligand>
        <name>Zn(2+)</name>
        <dbReference type="ChEBI" id="CHEBI:29105"/>
        <label>2</label>
    </ligand>
</feature>
<keyword evidence="3" id="KW-0479">Metal-binding</keyword>
<keyword evidence="3" id="KW-0862">Zinc</keyword>
<name>A0A5C4RYK9_PROVB</name>
<dbReference type="PRINTS" id="PR00113">
    <property type="entry name" value="ALKPHPHTASE"/>
</dbReference>
<evidence type="ECO:0000313" key="6">
    <source>
        <dbReference type="Proteomes" id="UP000309544"/>
    </source>
</evidence>
<evidence type="ECO:0000256" key="4">
    <source>
        <dbReference type="RuleBase" id="RU003946"/>
    </source>
</evidence>
<dbReference type="InterPro" id="IPR001952">
    <property type="entry name" value="Alkaline_phosphatase"/>
</dbReference>
<dbReference type="Pfam" id="PF00245">
    <property type="entry name" value="Alk_phosphatase"/>
    <property type="match status" value="1"/>
</dbReference>
<evidence type="ECO:0008006" key="7">
    <source>
        <dbReference type="Google" id="ProtNLM"/>
    </source>
</evidence>
<keyword evidence="1" id="KW-0597">Phosphoprotein</keyword>
<dbReference type="Proteomes" id="UP000309544">
    <property type="component" value="Unassembled WGS sequence"/>
</dbReference>
<dbReference type="AlphaFoldDB" id="A0A5C4RYK9"/>
<gene>
    <name evidence="5" type="ORF">FGF68_07925</name>
</gene>